<evidence type="ECO:0000313" key="4">
    <source>
        <dbReference type="Proteomes" id="UP001192346"/>
    </source>
</evidence>
<reference evidence="3" key="1">
    <citation type="submission" date="2019-10" db="EMBL/GenBank/DDBJ databases">
        <title>Whole Genome Sequencing and Characterization of Texas Phoenix Palm Decline Phytoplasma Belongs to Lethal Yellowing (16SrIV) Group.</title>
        <authorList>
            <person name="Bao M."/>
        </authorList>
    </citation>
    <scope>NUCLEOTIDE SEQUENCE [LARGE SCALE GENOMIC DNA]</scope>
    <source>
        <strain evidence="3">ACPD</strain>
    </source>
</reference>
<accession>A0ABS5BI75</accession>
<evidence type="ECO:0000313" key="3">
    <source>
        <dbReference type="EMBL" id="MBP3059290.1"/>
    </source>
</evidence>
<dbReference type="EMBL" id="VBRA02000006">
    <property type="protein sequence ID" value="MBP3059290.1"/>
    <property type="molecule type" value="Genomic_DNA"/>
</dbReference>
<evidence type="ECO:0000256" key="1">
    <source>
        <dbReference type="SAM" id="Phobius"/>
    </source>
</evidence>
<comment type="caution">
    <text evidence="3">The sequence shown here is derived from an EMBL/GenBank/DDBJ whole genome shotgun (WGS) entry which is preliminary data.</text>
</comment>
<sequence length="131" mass="15269">MFKVKKQFSSIIYICLISFIVLLFIINNDKVMAMNKNNYERINDKGKQISNNESSDDSDAEVNDFFHLFKLLNQLLKKTKKKFNKIKEKNSLFEEASAEDIEAAHILLDIKNSDKKPKKLNLDLNDIPKEN</sequence>
<dbReference type="RefSeq" id="WP_138107811.1">
    <property type="nucleotide sequence ID" value="NZ_VBRA02000006.1"/>
</dbReference>
<keyword evidence="1" id="KW-0812">Transmembrane</keyword>
<name>A0ABS5BI75_9MOLU</name>
<organism evidence="3 4">
    <name type="scientific">Texas Phoenix palm phytoplasma</name>
    <dbReference type="NCBI Taxonomy" id="176709"/>
    <lineage>
        <taxon>Bacteria</taxon>
        <taxon>Bacillati</taxon>
        <taxon>Mycoplasmatota</taxon>
        <taxon>Mollicutes</taxon>
        <taxon>Acholeplasmatales</taxon>
        <taxon>Acholeplasmataceae</taxon>
        <taxon>Candidatus Phytoplasma</taxon>
        <taxon>16SrIV (Coconut lethal yellows group)</taxon>
    </lineage>
</organism>
<dbReference type="InterPro" id="IPR021970">
    <property type="entry name" value="SVM_signal"/>
</dbReference>
<proteinExistence type="predicted"/>
<evidence type="ECO:0000259" key="2">
    <source>
        <dbReference type="Pfam" id="PF12113"/>
    </source>
</evidence>
<keyword evidence="1" id="KW-1133">Transmembrane helix</keyword>
<protein>
    <recommendedName>
        <fullName evidence="2">Sequence-variable mosaic (SVM) signal sequence domain-containing protein</fullName>
    </recommendedName>
</protein>
<dbReference type="Pfam" id="PF12113">
    <property type="entry name" value="SVM_signal"/>
    <property type="match status" value="1"/>
</dbReference>
<gene>
    <name evidence="3" type="ORF">FEF22_000610</name>
</gene>
<dbReference type="Proteomes" id="UP001192346">
    <property type="component" value="Unassembled WGS sequence"/>
</dbReference>
<feature type="domain" description="Sequence-variable mosaic (SVM) signal sequence" evidence="2">
    <location>
        <begin position="1"/>
        <end position="34"/>
    </location>
</feature>
<keyword evidence="4" id="KW-1185">Reference proteome</keyword>
<keyword evidence="1" id="KW-0472">Membrane</keyword>
<feature type="transmembrane region" description="Helical" evidence="1">
    <location>
        <begin position="6"/>
        <end position="26"/>
    </location>
</feature>